<dbReference type="VEuPathDB" id="CryptoDB:Cvel_16449"/>
<feature type="active site" description="Proton donor/acceptor" evidence="6">
    <location>
        <position position="292"/>
    </location>
</feature>
<dbReference type="EMBL" id="CDMZ01000295">
    <property type="protein sequence ID" value="CEM11169.1"/>
    <property type="molecule type" value="Genomic_DNA"/>
</dbReference>
<accession>A0A0G4FDY6</accession>
<dbReference type="InterPro" id="IPR055438">
    <property type="entry name" value="AstE_AspA_cat"/>
</dbReference>
<keyword evidence="4" id="KW-0378">Hydrolase</keyword>
<feature type="domain" description="Peptidase M14" evidence="8">
    <location>
        <begin position="43"/>
        <end position="324"/>
    </location>
</feature>
<name>A0A0G4FDY6_9ALVE</name>
<dbReference type="GO" id="GO:0006508">
    <property type="term" value="P:proteolysis"/>
    <property type="evidence" value="ECO:0007669"/>
    <property type="project" value="InterPro"/>
</dbReference>
<dbReference type="InterPro" id="IPR000834">
    <property type="entry name" value="Peptidase_M14"/>
</dbReference>
<evidence type="ECO:0000256" key="5">
    <source>
        <dbReference type="ARBA" id="ARBA00022833"/>
    </source>
</evidence>
<evidence type="ECO:0000313" key="9">
    <source>
        <dbReference type="EMBL" id="CEM11169.1"/>
    </source>
</evidence>
<sequence length="330" mass="36585">MTANGHVNGKMTAPGVHSRYHIGTPDQPWSDKERDQWRSEQTKKRDYFTDVVSPLLRFTGGDVFQYGSLDYRHFGAANYPLYAVKSSKWDRSRPLVVVTGGVHGYETSGVWGALLFVQEQFHKYTQKVNLLVLPCISPWGYETINRWTPEAVDPNRCFKPTTPGCAEAAQAMATIITHVQQSTGVLMHTDLHETTDTDNSEFVPAKAARDGLPIPDWDPIPDGFYLIGHEPRPQLEWHKTMMAAVQKVTHIADPDERGTIVGEKPVAPGILILGSVGDCGSHTSAEFCCTTEVYPDSERTTEEICNVAQCTAVVAGLDFALQHSSLLKQK</sequence>
<comment type="similarity">
    <text evidence="2 6">Belongs to the peptidase M14 family.</text>
</comment>
<evidence type="ECO:0000256" key="6">
    <source>
        <dbReference type="PROSITE-ProRule" id="PRU01379"/>
    </source>
</evidence>
<dbReference type="GO" id="GO:0004181">
    <property type="term" value="F:metallocarboxypeptidase activity"/>
    <property type="evidence" value="ECO:0007669"/>
    <property type="project" value="InterPro"/>
</dbReference>
<organism evidence="9">
    <name type="scientific">Chromera velia CCMP2878</name>
    <dbReference type="NCBI Taxonomy" id="1169474"/>
    <lineage>
        <taxon>Eukaryota</taxon>
        <taxon>Sar</taxon>
        <taxon>Alveolata</taxon>
        <taxon>Colpodellida</taxon>
        <taxon>Chromeraceae</taxon>
        <taxon>Chromera</taxon>
    </lineage>
</organism>
<dbReference type="SUPFAM" id="SSF53187">
    <property type="entry name" value="Zn-dependent exopeptidases"/>
    <property type="match status" value="1"/>
</dbReference>
<evidence type="ECO:0000256" key="3">
    <source>
        <dbReference type="ARBA" id="ARBA00022723"/>
    </source>
</evidence>
<dbReference type="Gene3D" id="3.40.630.10">
    <property type="entry name" value="Zn peptidases"/>
    <property type="match status" value="1"/>
</dbReference>
<evidence type="ECO:0000259" key="8">
    <source>
        <dbReference type="PROSITE" id="PS52035"/>
    </source>
</evidence>
<evidence type="ECO:0000256" key="2">
    <source>
        <dbReference type="ARBA" id="ARBA00005988"/>
    </source>
</evidence>
<reference evidence="9" key="1">
    <citation type="submission" date="2014-11" db="EMBL/GenBank/DDBJ databases">
        <authorList>
            <person name="Otto D Thomas"/>
            <person name="Naeem Raeece"/>
        </authorList>
    </citation>
    <scope>NUCLEOTIDE SEQUENCE</scope>
</reference>
<dbReference type="GO" id="GO:0016788">
    <property type="term" value="F:hydrolase activity, acting on ester bonds"/>
    <property type="evidence" value="ECO:0007669"/>
    <property type="project" value="InterPro"/>
</dbReference>
<keyword evidence="3" id="KW-0479">Metal-binding</keyword>
<gene>
    <name evidence="9" type="ORF">Cvel_16449</name>
</gene>
<evidence type="ECO:0000256" key="4">
    <source>
        <dbReference type="ARBA" id="ARBA00022801"/>
    </source>
</evidence>
<feature type="region of interest" description="Disordered" evidence="7">
    <location>
        <begin position="1"/>
        <end position="36"/>
    </location>
</feature>
<evidence type="ECO:0000256" key="1">
    <source>
        <dbReference type="ARBA" id="ARBA00001947"/>
    </source>
</evidence>
<protein>
    <recommendedName>
        <fullName evidence="8">Peptidase M14 domain-containing protein</fullName>
    </recommendedName>
</protein>
<keyword evidence="5" id="KW-0862">Zinc</keyword>
<dbReference type="Pfam" id="PF24827">
    <property type="entry name" value="AstE_AspA_cat"/>
    <property type="match status" value="1"/>
</dbReference>
<dbReference type="PROSITE" id="PS52035">
    <property type="entry name" value="PEPTIDASE_M14"/>
    <property type="match status" value="1"/>
</dbReference>
<dbReference type="AlphaFoldDB" id="A0A0G4FDY6"/>
<dbReference type="GO" id="GO:0008270">
    <property type="term" value="F:zinc ion binding"/>
    <property type="evidence" value="ECO:0007669"/>
    <property type="project" value="InterPro"/>
</dbReference>
<proteinExistence type="inferred from homology"/>
<evidence type="ECO:0000256" key="7">
    <source>
        <dbReference type="SAM" id="MobiDB-lite"/>
    </source>
</evidence>
<comment type="cofactor">
    <cofactor evidence="1">
        <name>Zn(2+)</name>
        <dbReference type="ChEBI" id="CHEBI:29105"/>
    </cofactor>
</comment>